<gene>
    <name evidence="1" type="ORF">ABZ510_16180</name>
</gene>
<evidence type="ECO:0000313" key="1">
    <source>
        <dbReference type="EMBL" id="MEU1953402.1"/>
    </source>
</evidence>
<reference evidence="1 2" key="1">
    <citation type="submission" date="2024-06" db="EMBL/GenBank/DDBJ databases">
        <title>The Natural Products Discovery Center: Release of the First 8490 Sequenced Strains for Exploring Actinobacteria Biosynthetic Diversity.</title>
        <authorList>
            <person name="Kalkreuter E."/>
            <person name="Kautsar S.A."/>
            <person name="Yang D."/>
            <person name="Bader C.D."/>
            <person name="Teijaro C.N."/>
            <person name="Fluegel L."/>
            <person name="Davis C.M."/>
            <person name="Simpson J.R."/>
            <person name="Lauterbach L."/>
            <person name="Steele A.D."/>
            <person name="Gui C."/>
            <person name="Meng S."/>
            <person name="Li G."/>
            <person name="Viehrig K."/>
            <person name="Ye F."/>
            <person name="Su P."/>
            <person name="Kiefer A.F."/>
            <person name="Nichols A."/>
            <person name="Cepeda A.J."/>
            <person name="Yan W."/>
            <person name="Fan B."/>
            <person name="Jiang Y."/>
            <person name="Adhikari A."/>
            <person name="Zheng C.-J."/>
            <person name="Schuster L."/>
            <person name="Cowan T.M."/>
            <person name="Smanski M.J."/>
            <person name="Chevrette M.G."/>
            <person name="De Carvalho L.P.S."/>
            <person name="Shen B."/>
        </authorList>
    </citation>
    <scope>NUCLEOTIDE SEQUENCE [LARGE SCALE GENOMIC DNA]</scope>
    <source>
        <strain evidence="1 2">NPDC019708</strain>
    </source>
</reference>
<proteinExistence type="predicted"/>
<dbReference type="InterPro" id="IPR025447">
    <property type="entry name" value="DUF4192"/>
</dbReference>
<accession>A0ABV2WRA8</accession>
<dbReference type="Pfam" id="PF13830">
    <property type="entry name" value="DUF4192"/>
    <property type="match status" value="1"/>
</dbReference>
<protein>
    <submittedName>
        <fullName evidence="1">DUF4192 domain-containing protein</fullName>
    </submittedName>
</protein>
<dbReference type="Proteomes" id="UP001550628">
    <property type="component" value="Unassembled WGS sequence"/>
</dbReference>
<keyword evidence="2" id="KW-1185">Reference proteome</keyword>
<dbReference type="EMBL" id="JBEYBF010000010">
    <property type="protein sequence ID" value="MEU1953402.1"/>
    <property type="molecule type" value="Genomic_DNA"/>
</dbReference>
<comment type="caution">
    <text evidence="1">The sequence shown here is derived from an EMBL/GenBank/DDBJ whole genome shotgun (WGS) entry which is preliminary data.</text>
</comment>
<evidence type="ECO:0000313" key="2">
    <source>
        <dbReference type="Proteomes" id="UP001550628"/>
    </source>
</evidence>
<name>A0ABV2WRA8_9NOCA</name>
<dbReference type="RefSeq" id="WP_356957822.1">
    <property type="nucleotide sequence ID" value="NZ_JBEYBD010000011.1"/>
</dbReference>
<sequence>MAFNRALNGRPIGSRPRSALAAVVTPDTGLQADVSAELADAVTRADERYLEAVNCDDQRRYLRWQLDNVLRYIGNQQPGEQAPARAVAEIAVALCDHEVRDAVFALADSPLAEAAEQLWAQLTRAVPGQYRAEAAALLGYFAYVRGDGPLAGIALDAALDTDPRHRMAQLLHAALEAGMRPERLRDLARCGREAATVLGVTMPAV</sequence>
<organism evidence="1 2">
    <name type="scientific">Nocardia rhamnosiphila</name>
    <dbReference type="NCBI Taxonomy" id="426716"/>
    <lineage>
        <taxon>Bacteria</taxon>
        <taxon>Bacillati</taxon>
        <taxon>Actinomycetota</taxon>
        <taxon>Actinomycetes</taxon>
        <taxon>Mycobacteriales</taxon>
        <taxon>Nocardiaceae</taxon>
        <taxon>Nocardia</taxon>
    </lineage>
</organism>